<dbReference type="Gene3D" id="6.10.340.10">
    <property type="match status" value="1"/>
</dbReference>
<dbReference type="PROSITE" id="PS50111">
    <property type="entry name" value="CHEMOTAXIS_TRANSDUC_2"/>
    <property type="match status" value="1"/>
</dbReference>
<feature type="domain" description="HAMP" evidence="9">
    <location>
        <begin position="214"/>
        <end position="266"/>
    </location>
</feature>
<comment type="subcellular location">
    <subcellularLocation>
        <location evidence="1">Cell membrane</location>
    </subcellularLocation>
</comment>
<evidence type="ECO:0000256" key="1">
    <source>
        <dbReference type="ARBA" id="ARBA00004236"/>
    </source>
</evidence>
<keyword evidence="11" id="KW-1185">Reference proteome</keyword>
<sequence length="572" mass="64260">MKSIQTKIIILFSILFIICTVIISCNIYFSFKKLVVTTIGTQAKNIAEKSVEYLDMEKYEQLLLENEETDYYYELREKLNEIKEMNGLLYLFTMNQRKNSDGEYEYYYVVDGAPLDDEEASAFGEVEKNYYEAMALAFETQELQVGEFTVDEYGVAVSAYVPLKNDKGEFIGILGADFDAEYIKNMLDSRKRTIILFTIVSLIVVVFIIYFATKILINPLRNLAKEMAKVREGDFTVQLKSNRKDEVGLLTHAFNEMVKEIKSMISTIKNSSHQLAVSSEELSSTAEQTASSAESVTESVRVISDGADRQQSIVSDAVKSIRHMSEQLKKISSTLLEVSASSRNANHVSDNGKEKVRKAIQQMEQIKNVQKESSKVISELGSKSKEIDEIVVVITEIADKTNLLALNAAIEAARAGEHGKGFAIVSEEVRKLAEQSAAAAKRISELIKEIQNKTFDAMKTMEFSNEEVEKGTTVIVETGQTFNDINDSIQVVSEQISEINKEITQLSEHGNEVVQVIDEVQSIANQTSDEIDEFAEIMESQLAMVEEVQASIVQLNEMSEQLDQLVEKFKID</sequence>
<dbReference type="SMART" id="SM00304">
    <property type="entry name" value="HAMP"/>
    <property type="match status" value="1"/>
</dbReference>
<dbReference type="CDD" id="cd11386">
    <property type="entry name" value="MCP_signal"/>
    <property type="match status" value="1"/>
</dbReference>
<organism evidence="10 11">
    <name type="scientific">Ureibacillus thermophilus</name>
    <dbReference type="NCBI Taxonomy" id="367743"/>
    <lineage>
        <taxon>Bacteria</taxon>
        <taxon>Bacillati</taxon>
        <taxon>Bacillota</taxon>
        <taxon>Bacilli</taxon>
        <taxon>Bacillales</taxon>
        <taxon>Caryophanaceae</taxon>
        <taxon>Ureibacillus</taxon>
    </lineage>
</organism>
<evidence type="ECO:0000256" key="3">
    <source>
        <dbReference type="ARBA" id="ARBA00023136"/>
    </source>
</evidence>
<dbReference type="GO" id="GO:0007165">
    <property type="term" value="P:signal transduction"/>
    <property type="evidence" value="ECO:0007669"/>
    <property type="project" value="UniProtKB-KW"/>
</dbReference>
<keyword evidence="7" id="KW-0812">Transmembrane</keyword>
<evidence type="ECO:0000256" key="5">
    <source>
        <dbReference type="ARBA" id="ARBA00029447"/>
    </source>
</evidence>
<protein>
    <submittedName>
        <fullName evidence="10">Methyl-accepting chemotaxis protein</fullName>
    </submittedName>
</protein>
<keyword evidence="7" id="KW-1133">Transmembrane helix</keyword>
<keyword evidence="4 6" id="KW-0807">Transducer</keyword>
<evidence type="ECO:0000259" key="9">
    <source>
        <dbReference type="PROSITE" id="PS50885"/>
    </source>
</evidence>
<dbReference type="InterPro" id="IPR004089">
    <property type="entry name" value="MCPsignal_dom"/>
</dbReference>
<dbReference type="PANTHER" id="PTHR32089:SF112">
    <property type="entry name" value="LYSOZYME-LIKE PROTEIN-RELATED"/>
    <property type="match status" value="1"/>
</dbReference>
<evidence type="ECO:0000259" key="8">
    <source>
        <dbReference type="PROSITE" id="PS50111"/>
    </source>
</evidence>
<dbReference type="CDD" id="cd18773">
    <property type="entry name" value="PDC1_HK_sensor"/>
    <property type="match status" value="1"/>
</dbReference>
<proteinExistence type="inferred from homology"/>
<reference evidence="10 11" key="1">
    <citation type="submission" date="2019-02" db="EMBL/GenBank/DDBJ databases">
        <title>Ureibacillus thermophilus.</title>
        <authorList>
            <person name="Sunny J.S."/>
            <person name="Natarajan A."/>
            <person name="Saleena L.M."/>
        </authorList>
    </citation>
    <scope>NUCLEOTIDE SEQUENCE [LARGE SCALE GENOMIC DNA]</scope>
    <source>
        <strain evidence="10 11">LM102</strain>
    </source>
</reference>
<dbReference type="RefSeq" id="WP_208650374.1">
    <property type="nucleotide sequence ID" value="NZ_CP036528.1"/>
</dbReference>
<dbReference type="InterPro" id="IPR003660">
    <property type="entry name" value="HAMP_dom"/>
</dbReference>
<dbReference type="SMART" id="SM00283">
    <property type="entry name" value="MA"/>
    <property type="match status" value="1"/>
</dbReference>
<dbReference type="KEGG" id="uth:DKZ56_13000"/>
<name>A0A4P6UVX2_9BACL</name>
<dbReference type="Pfam" id="PF00672">
    <property type="entry name" value="HAMP"/>
    <property type="match status" value="1"/>
</dbReference>
<dbReference type="AlphaFoldDB" id="A0A4P6UVX2"/>
<evidence type="ECO:0000256" key="4">
    <source>
        <dbReference type="ARBA" id="ARBA00023224"/>
    </source>
</evidence>
<feature type="domain" description="Methyl-accepting transducer" evidence="8">
    <location>
        <begin position="285"/>
        <end position="521"/>
    </location>
</feature>
<dbReference type="PROSITE" id="PS51257">
    <property type="entry name" value="PROKAR_LIPOPROTEIN"/>
    <property type="match status" value="1"/>
</dbReference>
<evidence type="ECO:0000256" key="7">
    <source>
        <dbReference type="SAM" id="Phobius"/>
    </source>
</evidence>
<dbReference type="PANTHER" id="PTHR32089">
    <property type="entry name" value="METHYL-ACCEPTING CHEMOTAXIS PROTEIN MCPB"/>
    <property type="match status" value="1"/>
</dbReference>
<accession>A0A4P6UVX2</accession>
<dbReference type="CDD" id="cd06225">
    <property type="entry name" value="HAMP"/>
    <property type="match status" value="1"/>
</dbReference>
<dbReference type="SUPFAM" id="SSF58104">
    <property type="entry name" value="Methyl-accepting chemotaxis protein (MCP) signaling domain"/>
    <property type="match status" value="1"/>
</dbReference>
<evidence type="ECO:0000313" key="10">
    <source>
        <dbReference type="EMBL" id="QBK26685.1"/>
    </source>
</evidence>
<dbReference type="Pfam" id="PF00015">
    <property type="entry name" value="MCPsignal"/>
    <property type="match status" value="1"/>
</dbReference>
<comment type="similarity">
    <text evidence="5">Belongs to the methyl-accepting chemotaxis (MCP) protein family.</text>
</comment>
<dbReference type="EMBL" id="CP036528">
    <property type="protein sequence ID" value="QBK26685.1"/>
    <property type="molecule type" value="Genomic_DNA"/>
</dbReference>
<dbReference type="Proteomes" id="UP000291151">
    <property type="component" value="Chromosome"/>
</dbReference>
<evidence type="ECO:0000313" key="11">
    <source>
        <dbReference type="Proteomes" id="UP000291151"/>
    </source>
</evidence>
<evidence type="ECO:0000256" key="6">
    <source>
        <dbReference type="PROSITE-ProRule" id="PRU00284"/>
    </source>
</evidence>
<dbReference type="GO" id="GO:0005886">
    <property type="term" value="C:plasma membrane"/>
    <property type="evidence" value="ECO:0007669"/>
    <property type="project" value="UniProtKB-SubCell"/>
</dbReference>
<keyword evidence="2" id="KW-1003">Cell membrane</keyword>
<gene>
    <name evidence="10" type="ORF">DKZ56_13000</name>
</gene>
<dbReference type="PROSITE" id="PS50885">
    <property type="entry name" value="HAMP"/>
    <property type="match status" value="1"/>
</dbReference>
<keyword evidence="3 7" id="KW-0472">Membrane</keyword>
<feature type="transmembrane region" description="Helical" evidence="7">
    <location>
        <begin position="194"/>
        <end position="212"/>
    </location>
</feature>
<dbReference type="Gene3D" id="1.10.287.950">
    <property type="entry name" value="Methyl-accepting chemotaxis protein"/>
    <property type="match status" value="1"/>
</dbReference>
<feature type="transmembrane region" description="Helical" evidence="7">
    <location>
        <begin position="6"/>
        <end position="29"/>
    </location>
</feature>
<evidence type="ECO:0000256" key="2">
    <source>
        <dbReference type="ARBA" id="ARBA00022475"/>
    </source>
</evidence>